<dbReference type="PANTHER" id="PTHR33383:SF1">
    <property type="entry name" value="MEMBRANE PROTEIN INSERTION EFFICIENCY FACTOR-RELATED"/>
    <property type="match status" value="1"/>
</dbReference>
<dbReference type="Proteomes" id="UP000886101">
    <property type="component" value="Unassembled WGS sequence"/>
</dbReference>
<accession>A0A7V5NY36</accession>
<protein>
    <recommendedName>
        <fullName evidence="1">Putative membrane protein insertion efficiency factor</fullName>
    </recommendedName>
</protein>
<evidence type="ECO:0000256" key="1">
    <source>
        <dbReference type="HAMAP-Rule" id="MF_00386"/>
    </source>
</evidence>
<dbReference type="NCBIfam" id="TIGR00278">
    <property type="entry name" value="membrane protein insertion efficiency factor YidD"/>
    <property type="match status" value="1"/>
</dbReference>
<name>A0A7V5NY36_9BACT</name>
<dbReference type="SMART" id="SM01234">
    <property type="entry name" value="Haemolytic"/>
    <property type="match status" value="1"/>
</dbReference>
<evidence type="ECO:0000313" key="2">
    <source>
        <dbReference type="EMBL" id="HHI96290.1"/>
    </source>
</evidence>
<gene>
    <name evidence="2" type="primary">yidD</name>
    <name evidence="2" type="ORF">ENJ96_00370</name>
</gene>
<organism evidence="2">
    <name type="scientific">Thermodesulfatator atlanticus</name>
    <dbReference type="NCBI Taxonomy" id="501497"/>
    <lineage>
        <taxon>Bacteria</taxon>
        <taxon>Pseudomonadati</taxon>
        <taxon>Thermodesulfobacteriota</taxon>
        <taxon>Thermodesulfobacteria</taxon>
        <taxon>Thermodesulfobacteriales</taxon>
        <taxon>Thermodesulfatatoraceae</taxon>
        <taxon>Thermodesulfatator</taxon>
    </lineage>
</organism>
<dbReference type="AlphaFoldDB" id="A0A7V5NY36"/>
<comment type="similarity">
    <text evidence="1">Belongs to the UPF0161 family.</text>
</comment>
<dbReference type="HAMAP" id="MF_00386">
    <property type="entry name" value="UPF0161_YidD"/>
    <property type="match status" value="1"/>
</dbReference>
<dbReference type="EMBL" id="DROK01000013">
    <property type="protein sequence ID" value="HHI96290.1"/>
    <property type="molecule type" value="Genomic_DNA"/>
</dbReference>
<keyword evidence="1" id="KW-0472">Membrane</keyword>
<comment type="caution">
    <text evidence="2">The sequence shown here is derived from an EMBL/GenBank/DDBJ whole genome shotgun (WGS) entry which is preliminary data.</text>
</comment>
<dbReference type="Pfam" id="PF01809">
    <property type="entry name" value="YidD"/>
    <property type="match status" value="1"/>
</dbReference>
<dbReference type="GO" id="GO:0005886">
    <property type="term" value="C:plasma membrane"/>
    <property type="evidence" value="ECO:0007669"/>
    <property type="project" value="UniProtKB-SubCell"/>
</dbReference>
<dbReference type="PANTHER" id="PTHR33383">
    <property type="entry name" value="MEMBRANE PROTEIN INSERTION EFFICIENCY FACTOR-RELATED"/>
    <property type="match status" value="1"/>
</dbReference>
<keyword evidence="1" id="KW-1003">Cell membrane</keyword>
<dbReference type="InterPro" id="IPR002696">
    <property type="entry name" value="Membr_insert_effic_factor_YidD"/>
</dbReference>
<sequence length="85" mass="9648">MKKLVLKGIRLYQVLFSPLFPPCCRFHPTCSQYAREVIARFGVGKGGLLALWRVLRCHPLSRGGYDPVPEIFPWSFKKGSKKGVI</sequence>
<proteinExistence type="inferred from homology"/>
<reference evidence="2" key="1">
    <citation type="journal article" date="2020" name="mSystems">
        <title>Genome- and Community-Level Interaction Insights into Carbon Utilization and Element Cycling Functions of Hydrothermarchaeota in Hydrothermal Sediment.</title>
        <authorList>
            <person name="Zhou Z."/>
            <person name="Liu Y."/>
            <person name="Xu W."/>
            <person name="Pan J."/>
            <person name="Luo Z.H."/>
            <person name="Li M."/>
        </authorList>
    </citation>
    <scope>NUCLEOTIDE SEQUENCE [LARGE SCALE GENOMIC DNA]</scope>
    <source>
        <strain evidence="2">HyVt-533</strain>
    </source>
</reference>
<comment type="function">
    <text evidence="1">Could be involved in insertion of integral membrane proteins into the membrane.</text>
</comment>
<comment type="subcellular location">
    <subcellularLocation>
        <location evidence="1">Cell membrane</location>
        <topology evidence="1">Peripheral membrane protein</topology>
        <orientation evidence="1">Cytoplasmic side</orientation>
    </subcellularLocation>
</comment>